<feature type="domain" description="Beta-ketoacyl-[acyl-carrier-protein] synthase III C-terminal" evidence="4">
    <location>
        <begin position="273"/>
        <end position="361"/>
    </location>
</feature>
<organism evidence="6 7">
    <name type="scientific">Actinomadura rubrisoli</name>
    <dbReference type="NCBI Taxonomy" id="2530368"/>
    <lineage>
        <taxon>Bacteria</taxon>
        <taxon>Bacillati</taxon>
        <taxon>Actinomycetota</taxon>
        <taxon>Actinomycetes</taxon>
        <taxon>Streptosporangiales</taxon>
        <taxon>Thermomonosporaceae</taxon>
        <taxon>Actinomadura</taxon>
    </lineage>
</organism>
<evidence type="ECO:0000259" key="4">
    <source>
        <dbReference type="Pfam" id="PF08541"/>
    </source>
</evidence>
<dbReference type="GO" id="GO:0006633">
    <property type="term" value="P:fatty acid biosynthetic process"/>
    <property type="evidence" value="ECO:0007669"/>
    <property type="project" value="InterPro"/>
</dbReference>
<feature type="region of interest" description="Disordered" evidence="3">
    <location>
        <begin position="1"/>
        <end position="56"/>
    </location>
</feature>
<evidence type="ECO:0000259" key="5">
    <source>
        <dbReference type="Pfam" id="PF08545"/>
    </source>
</evidence>
<dbReference type="GO" id="GO:0044550">
    <property type="term" value="P:secondary metabolite biosynthetic process"/>
    <property type="evidence" value="ECO:0007669"/>
    <property type="project" value="TreeGrafter"/>
</dbReference>
<evidence type="ECO:0000256" key="3">
    <source>
        <dbReference type="SAM" id="MobiDB-lite"/>
    </source>
</evidence>
<dbReference type="EMBL" id="SMKU01000367">
    <property type="protein sequence ID" value="TDD67145.1"/>
    <property type="molecule type" value="Genomic_DNA"/>
</dbReference>
<protein>
    <submittedName>
        <fullName evidence="6">Ketoacyl-ACP synthase III</fullName>
    </submittedName>
</protein>
<dbReference type="OrthoDB" id="9815506at2"/>
<proteinExistence type="predicted"/>
<feature type="domain" description="Beta-ketoacyl-[acyl-carrier-protein] synthase III N-terminal" evidence="5">
    <location>
        <begin position="140"/>
        <end position="220"/>
    </location>
</feature>
<dbReference type="NCBIfam" id="NF006829">
    <property type="entry name" value="PRK09352.1"/>
    <property type="match status" value="1"/>
</dbReference>
<keyword evidence="2" id="KW-0012">Acyltransferase</keyword>
<dbReference type="Gene3D" id="3.40.47.10">
    <property type="match status" value="1"/>
</dbReference>
<evidence type="ECO:0000313" key="6">
    <source>
        <dbReference type="EMBL" id="TDD67145.1"/>
    </source>
</evidence>
<feature type="compositionally biased region" description="Basic and acidic residues" evidence="3">
    <location>
        <begin position="10"/>
        <end position="29"/>
    </location>
</feature>
<accession>A0A4R5A6C0</accession>
<dbReference type="GO" id="GO:0004315">
    <property type="term" value="F:3-oxoacyl-[acyl-carrier-protein] synthase activity"/>
    <property type="evidence" value="ECO:0007669"/>
    <property type="project" value="InterPro"/>
</dbReference>
<dbReference type="InterPro" id="IPR013747">
    <property type="entry name" value="ACP_syn_III_C"/>
</dbReference>
<comment type="caution">
    <text evidence="6">The sequence shown here is derived from an EMBL/GenBank/DDBJ whole genome shotgun (WGS) entry which is preliminary data.</text>
</comment>
<dbReference type="InterPro" id="IPR013751">
    <property type="entry name" value="ACP_syn_III_N"/>
</dbReference>
<evidence type="ECO:0000256" key="2">
    <source>
        <dbReference type="ARBA" id="ARBA00023315"/>
    </source>
</evidence>
<evidence type="ECO:0000313" key="7">
    <source>
        <dbReference type="Proteomes" id="UP000294513"/>
    </source>
</evidence>
<dbReference type="PANTHER" id="PTHR34069:SF2">
    <property type="entry name" value="BETA-KETOACYL-[ACYL-CARRIER-PROTEIN] SYNTHASE III"/>
    <property type="match status" value="1"/>
</dbReference>
<dbReference type="SUPFAM" id="SSF53901">
    <property type="entry name" value="Thiolase-like"/>
    <property type="match status" value="1"/>
</dbReference>
<dbReference type="RefSeq" id="WP_131902541.1">
    <property type="nucleotide sequence ID" value="NZ_SMKU01000367.1"/>
</dbReference>
<dbReference type="Pfam" id="PF08541">
    <property type="entry name" value="ACP_syn_III_C"/>
    <property type="match status" value="1"/>
</dbReference>
<dbReference type="AlphaFoldDB" id="A0A4R5A6C0"/>
<gene>
    <name evidence="6" type="ORF">E1298_39695</name>
</gene>
<name>A0A4R5A6C0_9ACTN</name>
<reference evidence="6 7" key="1">
    <citation type="submission" date="2019-03" db="EMBL/GenBank/DDBJ databases">
        <title>Draft genome sequences of novel Actinobacteria.</title>
        <authorList>
            <person name="Sahin N."/>
            <person name="Ay H."/>
            <person name="Saygin H."/>
        </authorList>
    </citation>
    <scope>NUCLEOTIDE SEQUENCE [LARGE SCALE GENOMIC DNA]</scope>
    <source>
        <strain evidence="6 7">H3C3</strain>
    </source>
</reference>
<dbReference type="Pfam" id="PF08545">
    <property type="entry name" value="ACP_syn_III"/>
    <property type="match status" value="1"/>
</dbReference>
<dbReference type="Proteomes" id="UP000294513">
    <property type="component" value="Unassembled WGS sequence"/>
</dbReference>
<evidence type="ECO:0000256" key="1">
    <source>
        <dbReference type="ARBA" id="ARBA00022679"/>
    </source>
</evidence>
<keyword evidence="7" id="KW-1185">Reference proteome</keyword>
<keyword evidence="1" id="KW-0808">Transferase</keyword>
<dbReference type="CDD" id="cd00830">
    <property type="entry name" value="KAS_III"/>
    <property type="match status" value="1"/>
</dbReference>
<dbReference type="PANTHER" id="PTHR34069">
    <property type="entry name" value="3-OXOACYL-[ACYL-CARRIER-PROTEIN] SYNTHASE 3"/>
    <property type="match status" value="1"/>
</dbReference>
<dbReference type="InterPro" id="IPR016039">
    <property type="entry name" value="Thiolase-like"/>
</dbReference>
<sequence length="364" mass="37165">MTVQPQKRRPPTERHRTERHRTERDRSGGEHAPPPGWAIAGTGSYLPGRPVASDELSRSLGLDPSWIEGRTGIRHRHVAGDGQAASDLAAAAARRALDDAGLDPGDLGLIVLGTSTPDELGPSTACRVQALLEARHAAAFDVAAACTGFVYGLQAAVGWLCTQRGSSPYALVIGVEVYSRFLNSGDRATAALFGDGAAAAVIGPAPRPYGIGPVTLGSDGTRAGDVLIPAGGSRAPASLDTLAGLGHTIHMDARAARDFITGILPRLVAEASAAAGIKPADLALVVPHQPNPRLVASLAGEAGLEPGQLAIAGQDVGNIGAASLPYALDAALRTRGVQAGELVLLAGFGAGLTWGHTLITWPPA</sequence>